<feature type="domain" description="AprA-like MT2-like" evidence="1">
    <location>
        <begin position="272"/>
        <end position="536"/>
    </location>
</feature>
<dbReference type="InterPro" id="IPR056394">
    <property type="entry name" value="AprA-like_N"/>
</dbReference>
<dbReference type="Pfam" id="PF23589">
    <property type="entry name" value="WHD_AprA"/>
    <property type="match status" value="1"/>
</dbReference>
<reference evidence="5" key="1">
    <citation type="journal article" date="2021" name="Science">
        <title>Hunting the eagle killer: A cyanobacterial neurotoxin causes vacuolar myelinopathy.</title>
        <authorList>
            <person name="Breinlinger S."/>
            <person name="Phillips T.J."/>
            <person name="Haram B.N."/>
            <person name="Mares J."/>
            <person name="Martinez Yerena J.A."/>
            <person name="Hrouzek P."/>
            <person name="Sobotka R."/>
            <person name="Henderson W.M."/>
            <person name="Schmieder P."/>
            <person name="Williams S.M."/>
            <person name="Lauderdale J.D."/>
            <person name="Wilde H.D."/>
            <person name="Gerrin W."/>
            <person name="Kust A."/>
            <person name="Washington J.W."/>
            <person name="Wagner C."/>
            <person name="Geier B."/>
            <person name="Liebeke M."/>
            <person name="Enke H."/>
            <person name="Niedermeyer T.H.J."/>
            <person name="Wilde S.B."/>
        </authorList>
    </citation>
    <scope>NUCLEOTIDE SEQUENCE [LARGE SCALE GENOMIC DNA]</scope>
    <source>
        <strain evidence="5">Thurmond2011</strain>
    </source>
</reference>
<dbReference type="SUPFAM" id="SSF46785">
    <property type="entry name" value="Winged helix' DNA-binding domain"/>
    <property type="match status" value="1"/>
</dbReference>
<dbReference type="Proteomes" id="UP000667802">
    <property type="component" value="Unassembled WGS sequence"/>
</dbReference>
<evidence type="ECO:0000313" key="5">
    <source>
        <dbReference type="Proteomes" id="UP000667802"/>
    </source>
</evidence>
<gene>
    <name evidence="4" type="ORF">G7B40_013580</name>
</gene>
<evidence type="ECO:0000259" key="3">
    <source>
        <dbReference type="Pfam" id="PF23589"/>
    </source>
</evidence>
<dbReference type="Pfam" id="PF23525">
    <property type="entry name" value="Methyltransf_36"/>
    <property type="match status" value="1"/>
</dbReference>
<dbReference type="InterPro" id="IPR056393">
    <property type="entry name" value="AprA-like_MT2"/>
</dbReference>
<feature type="domain" description="AprA-like N-terminal" evidence="2">
    <location>
        <begin position="13"/>
        <end position="76"/>
    </location>
</feature>
<dbReference type="InterPro" id="IPR056395">
    <property type="entry name" value="WH_AprA"/>
</dbReference>
<dbReference type="SUPFAM" id="SSF53335">
    <property type="entry name" value="S-adenosyl-L-methionine-dependent methyltransferases"/>
    <property type="match status" value="1"/>
</dbReference>
<dbReference type="Pfam" id="PF23526">
    <property type="entry name" value="AprA_N"/>
    <property type="match status" value="1"/>
</dbReference>
<keyword evidence="5" id="KW-1185">Reference proteome</keyword>
<dbReference type="InterPro" id="IPR036390">
    <property type="entry name" value="WH_DNA-bd_sf"/>
</dbReference>
<proteinExistence type="predicted"/>
<sequence>MELPKAECKKVMEKIFRHLDGIAVAPTIQVLTKKGIINFIQAEKQFTVEDILYKFGGNPGYLKVGIRLLENQGWLESQQFQGNIEYVLSEKGFIALELAEFYEELAKYIPAIIRIVSSIIYKINRISKEDISSFKSLVEKSKNQWNLPFDIEPEIHNQIIHHLDGMLVGPIIVSLAMRNIFDRFFSQSYVLNLKELEQDCEYWDNIFEPLILQNWVIRQSEYLKLTSRGIFAASKAYAYGVTVSYLPLFAQLENLLFDNPNILDQRMTNGEESHVDRQINIWASSHSHKTYFEKVYKILVEIFNRPIAEQPLGIAEIGCGDGSFLKGAYEIIKEKTERGKVLTEHPLIMVGADYNKVSYETAKKTLTEVNIPHCVLFGDINEPEILANQLWSEHHIRLQDLLNIRAFVDHNRKYISPTSSVQDCQINSTGTFSNRGKVIPNHQLVQNLIEHLGRWCPYVELFGLLVLELHIIPPKLAANSIGKTLATPYDATQGYTDQYPVELPVFLAAAEAAGLVANSCYQTKYPPNDLATISINYFTSASKIKP</sequence>
<feature type="domain" description="AprA winged helix" evidence="3">
    <location>
        <begin position="164"/>
        <end position="259"/>
    </location>
</feature>
<evidence type="ECO:0000313" key="4">
    <source>
        <dbReference type="EMBL" id="MDR9895591.1"/>
    </source>
</evidence>
<dbReference type="InterPro" id="IPR029063">
    <property type="entry name" value="SAM-dependent_MTases_sf"/>
</dbReference>
<evidence type="ECO:0000259" key="2">
    <source>
        <dbReference type="Pfam" id="PF23526"/>
    </source>
</evidence>
<dbReference type="AlphaFoldDB" id="A0AAP5I697"/>
<accession>A0AAP5I697</accession>
<evidence type="ECO:0008006" key="6">
    <source>
        <dbReference type="Google" id="ProtNLM"/>
    </source>
</evidence>
<organism evidence="4 5">
    <name type="scientific">Aetokthonos hydrillicola Thurmond2011</name>
    <dbReference type="NCBI Taxonomy" id="2712845"/>
    <lineage>
        <taxon>Bacteria</taxon>
        <taxon>Bacillati</taxon>
        <taxon>Cyanobacteriota</taxon>
        <taxon>Cyanophyceae</taxon>
        <taxon>Nostocales</taxon>
        <taxon>Hapalosiphonaceae</taxon>
        <taxon>Aetokthonos</taxon>
    </lineage>
</organism>
<name>A0AAP5I697_9CYAN</name>
<evidence type="ECO:0000259" key="1">
    <source>
        <dbReference type="Pfam" id="PF23525"/>
    </source>
</evidence>
<comment type="caution">
    <text evidence="4">The sequence shown here is derived from an EMBL/GenBank/DDBJ whole genome shotgun (WGS) entry which is preliminary data.</text>
</comment>
<dbReference type="RefSeq" id="WP_208343838.1">
    <property type="nucleotide sequence ID" value="NZ_CAWQFN010000379.1"/>
</dbReference>
<dbReference type="EMBL" id="JAALHA020000005">
    <property type="protein sequence ID" value="MDR9895591.1"/>
    <property type="molecule type" value="Genomic_DNA"/>
</dbReference>
<protein>
    <recommendedName>
        <fullName evidence="6">Polyketide synthase</fullName>
    </recommendedName>
</protein>